<dbReference type="Gene3D" id="3.40.50.1000">
    <property type="entry name" value="HAD superfamily/HAD-like"/>
    <property type="match status" value="1"/>
</dbReference>
<accession>A0AAD7ZA46</accession>
<organism evidence="2 3">
    <name type="scientific">Diploptera punctata</name>
    <name type="common">Pacific beetle cockroach</name>
    <dbReference type="NCBI Taxonomy" id="6984"/>
    <lineage>
        <taxon>Eukaryota</taxon>
        <taxon>Metazoa</taxon>
        <taxon>Ecdysozoa</taxon>
        <taxon>Arthropoda</taxon>
        <taxon>Hexapoda</taxon>
        <taxon>Insecta</taxon>
        <taxon>Pterygota</taxon>
        <taxon>Neoptera</taxon>
        <taxon>Polyneoptera</taxon>
        <taxon>Dictyoptera</taxon>
        <taxon>Blattodea</taxon>
        <taxon>Blaberoidea</taxon>
        <taxon>Blaberidae</taxon>
        <taxon>Diplopterinae</taxon>
        <taxon>Diploptera</taxon>
    </lineage>
</organism>
<proteinExistence type="predicted"/>
<sequence>FGTIFFSIVRILAQLFSGHFDTEIGPKVESSSYSNIIKKLDCKSEDVVFLTDVPT</sequence>
<dbReference type="EMBL" id="JASPKZ010009794">
    <property type="protein sequence ID" value="KAJ9576407.1"/>
    <property type="molecule type" value="Genomic_DNA"/>
</dbReference>
<dbReference type="InterPro" id="IPR023214">
    <property type="entry name" value="HAD_sf"/>
</dbReference>
<feature type="signal peptide" evidence="1">
    <location>
        <begin position="1"/>
        <end position="18"/>
    </location>
</feature>
<dbReference type="AlphaFoldDB" id="A0AAD7ZA46"/>
<evidence type="ECO:0000313" key="2">
    <source>
        <dbReference type="EMBL" id="KAJ9576407.1"/>
    </source>
</evidence>
<dbReference type="PANTHER" id="PTHR20371">
    <property type="entry name" value="ENOLASE-PHOSPHATASE E1"/>
    <property type="match status" value="1"/>
</dbReference>
<dbReference type="PANTHER" id="PTHR20371:SF1">
    <property type="entry name" value="ENOLASE-PHOSPHATASE E1"/>
    <property type="match status" value="1"/>
</dbReference>
<keyword evidence="1" id="KW-0732">Signal</keyword>
<reference evidence="2" key="2">
    <citation type="submission" date="2023-05" db="EMBL/GenBank/DDBJ databases">
        <authorList>
            <person name="Fouks B."/>
        </authorList>
    </citation>
    <scope>NUCLEOTIDE SEQUENCE</scope>
    <source>
        <strain evidence="2">Stay&amp;Tobe</strain>
        <tissue evidence="2">Testes</tissue>
    </source>
</reference>
<protein>
    <submittedName>
        <fullName evidence="2">Uncharacterized protein</fullName>
    </submittedName>
</protein>
<evidence type="ECO:0000256" key="1">
    <source>
        <dbReference type="SAM" id="SignalP"/>
    </source>
</evidence>
<dbReference type="GO" id="GO:0019509">
    <property type="term" value="P:L-methionine salvage from methylthioadenosine"/>
    <property type="evidence" value="ECO:0007669"/>
    <property type="project" value="TreeGrafter"/>
</dbReference>
<feature type="non-terminal residue" evidence="2">
    <location>
        <position position="55"/>
    </location>
</feature>
<name>A0AAD7ZA46_DIPPU</name>
<gene>
    <name evidence="2" type="ORF">L9F63_006719</name>
</gene>
<feature type="chain" id="PRO_5041898599" evidence="1">
    <location>
        <begin position="19"/>
        <end position="55"/>
    </location>
</feature>
<evidence type="ECO:0000313" key="3">
    <source>
        <dbReference type="Proteomes" id="UP001233999"/>
    </source>
</evidence>
<keyword evidence="3" id="KW-1185">Reference proteome</keyword>
<comment type="caution">
    <text evidence="2">The sequence shown here is derived from an EMBL/GenBank/DDBJ whole genome shotgun (WGS) entry which is preliminary data.</text>
</comment>
<reference evidence="2" key="1">
    <citation type="journal article" date="2023" name="IScience">
        <title>Live-bearing cockroach genome reveals convergent evolutionary mechanisms linked to viviparity in insects and beyond.</title>
        <authorList>
            <person name="Fouks B."/>
            <person name="Harrison M.C."/>
            <person name="Mikhailova A.A."/>
            <person name="Marchal E."/>
            <person name="English S."/>
            <person name="Carruthers M."/>
            <person name="Jennings E.C."/>
            <person name="Chiamaka E.L."/>
            <person name="Frigard R.A."/>
            <person name="Pippel M."/>
            <person name="Attardo G.M."/>
            <person name="Benoit J.B."/>
            <person name="Bornberg-Bauer E."/>
            <person name="Tobe S.S."/>
        </authorList>
    </citation>
    <scope>NUCLEOTIDE SEQUENCE</scope>
    <source>
        <strain evidence="2">Stay&amp;Tobe</strain>
    </source>
</reference>
<feature type="non-terminal residue" evidence="2">
    <location>
        <position position="1"/>
    </location>
</feature>
<dbReference type="Proteomes" id="UP001233999">
    <property type="component" value="Unassembled WGS sequence"/>
</dbReference>
<dbReference type="GO" id="GO:0043874">
    <property type="term" value="F:acireductone synthase activity"/>
    <property type="evidence" value="ECO:0007669"/>
    <property type="project" value="TreeGrafter"/>
</dbReference>